<feature type="chain" id="PRO_5046028994" description="DUF5666 domain-containing protein" evidence="2">
    <location>
        <begin position="23"/>
        <end position="196"/>
    </location>
</feature>
<dbReference type="Proteomes" id="UP000622405">
    <property type="component" value="Unassembled WGS sequence"/>
</dbReference>
<gene>
    <name evidence="3" type="ORF">GH811_12565</name>
</gene>
<evidence type="ECO:0008006" key="5">
    <source>
        <dbReference type="Google" id="ProtNLM"/>
    </source>
</evidence>
<dbReference type="RefSeq" id="WP_186894673.1">
    <property type="nucleotide sequence ID" value="NZ_WJBE01000011.1"/>
</dbReference>
<reference evidence="3 4" key="1">
    <citation type="journal article" date="2020" name="mSystems">
        <title>Defining Genomic and Predicted Metabolic Features of the Acetobacterium Genus.</title>
        <authorList>
            <person name="Ross D.E."/>
            <person name="Marshall C.W."/>
            <person name="Gulliver D."/>
            <person name="May H.D."/>
            <person name="Norman R.S."/>
        </authorList>
    </citation>
    <scope>NUCLEOTIDE SEQUENCE [LARGE SCALE GENOMIC DNA]</scope>
    <source>
        <strain evidence="3 4">DSM 4132</strain>
    </source>
</reference>
<feature type="signal peptide" evidence="2">
    <location>
        <begin position="1"/>
        <end position="22"/>
    </location>
</feature>
<feature type="region of interest" description="Disordered" evidence="1">
    <location>
        <begin position="137"/>
        <end position="156"/>
    </location>
</feature>
<organism evidence="3 4">
    <name type="scientific">Acetobacterium malicum</name>
    <dbReference type="NCBI Taxonomy" id="52692"/>
    <lineage>
        <taxon>Bacteria</taxon>
        <taxon>Bacillati</taxon>
        <taxon>Bacillota</taxon>
        <taxon>Clostridia</taxon>
        <taxon>Eubacteriales</taxon>
        <taxon>Eubacteriaceae</taxon>
        <taxon>Acetobacterium</taxon>
    </lineage>
</organism>
<sequence>MNNKRIQLIVLTMITLSIFAFDGCSSSSTTSGTANGAATASTSGTTVYGKVTGISGSEITIALGTMNEGGGEKPTGEAPTGDQTSETQSTAEIPPAQPTDGTTPPAGTIAGAPEMLTLTGESQTITLSDTITITRQTMPEPGTQSSSTKANNDESASSADIAVGSMLMIVYAGSSEEIASIQIMGGGQQGATPTVN</sequence>
<protein>
    <recommendedName>
        <fullName evidence="5">DUF5666 domain-containing protein</fullName>
    </recommendedName>
</protein>
<proteinExistence type="predicted"/>
<feature type="compositionally biased region" description="Polar residues" evidence="1">
    <location>
        <begin position="81"/>
        <end position="91"/>
    </location>
</feature>
<keyword evidence="4" id="KW-1185">Reference proteome</keyword>
<evidence type="ECO:0000256" key="1">
    <source>
        <dbReference type="SAM" id="MobiDB-lite"/>
    </source>
</evidence>
<feature type="region of interest" description="Disordered" evidence="1">
    <location>
        <begin position="64"/>
        <end position="111"/>
    </location>
</feature>
<evidence type="ECO:0000313" key="4">
    <source>
        <dbReference type="Proteomes" id="UP000622405"/>
    </source>
</evidence>
<dbReference type="EMBL" id="WJBE01000011">
    <property type="protein sequence ID" value="MBC3900453.1"/>
    <property type="molecule type" value="Genomic_DNA"/>
</dbReference>
<accession>A0ABR6YYZ3</accession>
<comment type="caution">
    <text evidence="3">The sequence shown here is derived from an EMBL/GenBank/DDBJ whole genome shotgun (WGS) entry which is preliminary data.</text>
</comment>
<keyword evidence="2" id="KW-0732">Signal</keyword>
<evidence type="ECO:0000313" key="3">
    <source>
        <dbReference type="EMBL" id="MBC3900453.1"/>
    </source>
</evidence>
<evidence type="ECO:0000256" key="2">
    <source>
        <dbReference type="SAM" id="SignalP"/>
    </source>
</evidence>
<name>A0ABR6YYZ3_9FIRM</name>